<dbReference type="GO" id="GO:0007160">
    <property type="term" value="P:cell-matrix adhesion"/>
    <property type="evidence" value="ECO:0007669"/>
    <property type="project" value="InterPro"/>
</dbReference>
<dbReference type="FunFam" id="2.10.25.10:FF:000202">
    <property type="entry name" value="Multiple epidermal growth factor-like domains 8"/>
    <property type="match status" value="1"/>
</dbReference>
<feature type="domain" description="NIDO" evidence="14">
    <location>
        <begin position="513"/>
        <end position="653"/>
    </location>
</feature>
<evidence type="ECO:0000256" key="7">
    <source>
        <dbReference type="ARBA" id="ARBA00022989"/>
    </source>
</evidence>
<evidence type="ECO:0000256" key="11">
    <source>
        <dbReference type="PROSITE-ProRule" id="PRU00076"/>
    </source>
</evidence>
<dbReference type="PANTHER" id="PTHR13802">
    <property type="entry name" value="MUCIN 4-RELATED"/>
    <property type="match status" value="1"/>
</dbReference>
<dbReference type="WBParaSite" id="SMUV_0000329201-mRNA-1">
    <property type="protein sequence ID" value="SMUV_0000329201-mRNA-1"/>
    <property type="gene ID" value="SMUV_0000329201"/>
</dbReference>
<dbReference type="SUPFAM" id="SSF57196">
    <property type="entry name" value="EGF/Laminin"/>
    <property type="match status" value="1"/>
</dbReference>
<dbReference type="InterPro" id="IPR000742">
    <property type="entry name" value="EGF"/>
</dbReference>
<dbReference type="InterPro" id="IPR018097">
    <property type="entry name" value="EGF_Ca-bd_CS"/>
</dbReference>
<accession>A0A0N5AG61</accession>
<evidence type="ECO:0000256" key="3">
    <source>
        <dbReference type="ARBA" id="ARBA00022692"/>
    </source>
</evidence>
<dbReference type="SMART" id="SM00539">
    <property type="entry name" value="NIDO"/>
    <property type="match status" value="2"/>
</dbReference>
<evidence type="ECO:0000256" key="5">
    <source>
        <dbReference type="ARBA" id="ARBA00022737"/>
    </source>
</evidence>
<evidence type="ECO:0000313" key="15">
    <source>
        <dbReference type="Proteomes" id="UP000046393"/>
    </source>
</evidence>
<dbReference type="PROSITE" id="PS01186">
    <property type="entry name" value="EGF_2"/>
    <property type="match status" value="1"/>
</dbReference>
<evidence type="ECO:0000256" key="10">
    <source>
        <dbReference type="ARBA" id="ARBA00023180"/>
    </source>
</evidence>
<evidence type="ECO:0000256" key="6">
    <source>
        <dbReference type="ARBA" id="ARBA00022837"/>
    </source>
</evidence>
<dbReference type="PANTHER" id="PTHR13802:SF64">
    <property type="entry name" value="DENDRITE EXTENSION DEFECTIVE PROTEIN 1"/>
    <property type="match status" value="1"/>
</dbReference>
<evidence type="ECO:0000256" key="8">
    <source>
        <dbReference type="ARBA" id="ARBA00023136"/>
    </source>
</evidence>
<feature type="transmembrane region" description="Helical" evidence="12">
    <location>
        <begin position="729"/>
        <end position="745"/>
    </location>
</feature>
<dbReference type="GO" id="GO:0005509">
    <property type="term" value="F:calcium ion binding"/>
    <property type="evidence" value="ECO:0007669"/>
    <property type="project" value="InterPro"/>
</dbReference>
<dbReference type="Pfam" id="PF06119">
    <property type="entry name" value="NIDO"/>
    <property type="match status" value="2"/>
</dbReference>
<dbReference type="InterPro" id="IPR001881">
    <property type="entry name" value="EGF-like_Ca-bd_dom"/>
</dbReference>
<feature type="domain" description="NIDO" evidence="14">
    <location>
        <begin position="158"/>
        <end position="297"/>
    </location>
</feature>
<reference evidence="16" key="1">
    <citation type="submission" date="2017-02" db="UniProtKB">
        <authorList>
            <consortium name="WormBaseParasite"/>
        </authorList>
    </citation>
    <scope>IDENTIFICATION</scope>
</reference>
<keyword evidence="9" id="KW-1015">Disulfide bond</keyword>
<keyword evidence="6" id="KW-0106">Calcium</keyword>
<dbReference type="GO" id="GO:0071944">
    <property type="term" value="C:cell periphery"/>
    <property type="evidence" value="ECO:0007669"/>
    <property type="project" value="UniProtKB-ARBA"/>
</dbReference>
<evidence type="ECO:0000256" key="12">
    <source>
        <dbReference type="SAM" id="Phobius"/>
    </source>
</evidence>
<dbReference type="AlphaFoldDB" id="A0A0N5AG61"/>
<dbReference type="InterPro" id="IPR051495">
    <property type="entry name" value="Epithelial_Barrier/Signaling"/>
</dbReference>
<protein>
    <submittedName>
        <fullName evidence="16">EGF-like domain-containing protein</fullName>
    </submittedName>
</protein>
<evidence type="ECO:0000256" key="1">
    <source>
        <dbReference type="ARBA" id="ARBA00004479"/>
    </source>
</evidence>
<evidence type="ECO:0000256" key="4">
    <source>
        <dbReference type="ARBA" id="ARBA00022729"/>
    </source>
</evidence>
<dbReference type="GO" id="GO:0016020">
    <property type="term" value="C:membrane"/>
    <property type="evidence" value="ECO:0007669"/>
    <property type="project" value="UniProtKB-SubCell"/>
</dbReference>
<dbReference type="PROSITE" id="PS50026">
    <property type="entry name" value="EGF_3"/>
    <property type="match status" value="1"/>
</dbReference>
<comment type="caution">
    <text evidence="11">Lacks conserved residue(s) required for the propagation of feature annotation.</text>
</comment>
<dbReference type="SMART" id="SM00179">
    <property type="entry name" value="EGF_CA"/>
    <property type="match status" value="1"/>
</dbReference>
<dbReference type="Gene3D" id="2.10.25.10">
    <property type="entry name" value="Laminin"/>
    <property type="match status" value="1"/>
</dbReference>
<feature type="transmembrane region" description="Helical" evidence="12">
    <location>
        <begin position="12"/>
        <end position="33"/>
    </location>
</feature>
<keyword evidence="4" id="KW-0732">Signal</keyword>
<evidence type="ECO:0000256" key="2">
    <source>
        <dbReference type="ARBA" id="ARBA00022536"/>
    </source>
</evidence>
<dbReference type="Proteomes" id="UP000046393">
    <property type="component" value="Unplaced"/>
</dbReference>
<dbReference type="PROSITE" id="PS01187">
    <property type="entry name" value="EGF_CA"/>
    <property type="match status" value="1"/>
</dbReference>
<evidence type="ECO:0000313" key="16">
    <source>
        <dbReference type="WBParaSite" id="SMUV_0000329201-mRNA-1"/>
    </source>
</evidence>
<keyword evidence="7 12" id="KW-1133">Transmembrane helix</keyword>
<dbReference type="CDD" id="cd00054">
    <property type="entry name" value="EGF_CA"/>
    <property type="match status" value="1"/>
</dbReference>
<sequence>MLKLKCPTNLVGTLLFRAPLVLVMLLLLLLLYFDSVSSMRVNPERIAARLRIEEEIEMDKLLSRNRRQLGVTPKEISISVTAPLFSSRLFSYGPEANDQELPQSLDVGKKFSLTYPLNFYGQEQYTVYILSNGGIGFDATSRSYKSNILPNNVPMIAPFWNRNDLRNGGHVYYREEKSSRVLERGQSEIRYQYELAVKVKSCLLVTWEKMQPHGAAALPDENTNTFQAALFITSNGTYANFIYKNIGWTQGAEAGFNKGDSNHYYALPTSGTGNVMYLEEYGNTGIPGEWMFVMNEERVERCRSGVKGDTCDEECAVGEWGPDCVKCCHCASGSCNTITGECPKGQCAECWTGGPTCQTSKNLTNIRCPHNAVTFVDYDRCGEPVARCQCLAGYTGVGNQECIDINECAEPHTCHPNALCTNTPGGYFCQCNEGYSGDGITKCVSSFFYPYNGHQTLPKSKGAKLLWQMKVPIIVFGELRDHFTVSTNGVIAIESDINLNAPLETSGIHGIAPFFAPIDTTERGEIFIDESTDSDVLTRATRIVRENYRDESFVATNTLTVTYINVTDGHSSKENSFQVLLISGTNQKEANLTFAQLLYKKLSWSFNAEAGIMSYDDENSILLPGSGTEGIEQLSQLSNIKVPGQWLYRIDTPVIPPCASINLQPPYCLHLPPQKTPIVSIDSHDIEDIPPDAFDITLPAVVTTISTVVTSKSLLKNSELLNGVENKEVIVYLLLFIYCLFVIFTKH</sequence>
<dbReference type="STRING" id="451379.A0A0N5AG61"/>
<organism evidence="15 16">
    <name type="scientific">Syphacia muris</name>
    <dbReference type="NCBI Taxonomy" id="451379"/>
    <lineage>
        <taxon>Eukaryota</taxon>
        <taxon>Metazoa</taxon>
        <taxon>Ecdysozoa</taxon>
        <taxon>Nematoda</taxon>
        <taxon>Chromadorea</taxon>
        <taxon>Rhabditida</taxon>
        <taxon>Spirurina</taxon>
        <taxon>Oxyuridomorpha</taxon>
        <taxon>Oxyuroidea</taxon>
        <taxon>Oxyuridae</taxon>
        <taxon>Syphacia</taxon>
    </lineage>
</organism>
<feature type="domain" description="EGF-like" evidence="13">
    <location>
        <begin position="404"/>
        <end position="444"/>
    </location>
</feature>
<dbReference type="GO" id="GO:0048731">
    <property type="term" value="P:system development"/>
    <property type="evidence" value="ECO:0007669"/>
    <property type="project" value="UniProtKB-ARBA"/>
</dbReference>
<dbReference type="PROSITE" id="PS00010">
    <property type="entry name" value="ASX_HYDROXYL"/>
    <property type="match status" value="1"/>
</dbReference>
<evidence type="ECO:0000256" key="9">
    <source>
        <dbReference type="ARBA" id="ARBA00023157"/>
    </source>
</evidence>
<dbReference type="GO" id="GO:0048513">
    <property type="term" value="P:animal organ development"/>
    <property type="evidence" value="ECO:0007669"/>
    <property type="project" value="UniProtKB-ARBA"/>
</dbReference>
<keyword evidence="8 12" id="KW-0472">Membrane</keyword>
<dbReference type="PROSITE" id="PS51220">
    <property type="entry name" value="NIDO"/>
    <property type="match status" value="2"/>
</dbReference>
<dbReference type="InterPro" id="IPR003886">
    <property type="entry name" value="NIDO_dom"/>
</dbReference>
<dbReference type="SMART" id="SM00181">
    <property type="entry name" value="EGF"/>
    <property type="match status" value="2"/>
</dbReference>
<comment type="subcellular location">
    <subcellularLocation>
        <location evidence="1">Membrane</location>
        <topology evidence="1">Single-pass type I membrane protein</topology>
    </subcellularLocation>
</comment>
<dbReference type="InterPro" id="IPR000152">
    <property type="entry name" value="EGF-type_Asp/Asn_hydroxyl_site"/>
</dbReference>
<dbReference type="Pfam" id="PF12947">
    <property type="entry name" value="EGF_3"/>
    <property type="match status" value="1"/>
</dbReference>
<name>A0A0N5AG61_9BILA</name>
<keyword evidence="5" id="KW-0677">Repeat</keyword>
<evidence type="ECO:0000259" key="13">
    <source>
        <dbReference type="PROSITE" id="PS50026"/>
    </source>
</evidence>
<dbReference type="InterPro" id="IPR024731">
    <property type="entry name" value="NELL2-like_EGF"/>
</dbReference>
<keyword evidence="15" id="KW-1185">Reference proteome</keyword>
<keyword evidence="10" id="KW-0325">Glycoprotein</keyword>
<proteinExistence type="predicted"/>
<keyword evidence="3 12" id="KW-0812">Transmembrane</keyword>
<evidence type="ECO:0000259" key="14">
    <source>
        <dbReference type="PROSITE" id="PS51220"/>
    </source>
</evidence>
<keyword evidence="2 11" id="KW-0245">EGF-like domain</keyword>